<keyword evidence="2" id="KW-0418">Kinase</keyword>
<dbReference type="Gene3D" id="3.10.180.10">
    <property type="entry name" value="2,3-Dihydroxybiphenyl 1,2-Dioxygenase, domain 1"/>
    <property type="match status" value="1"/>
</dbReference>
<evidence type="ECO:0000313" key="3">
    <source>
        <dbReference type="Proteomes" id="UP000609802"/>
    </source>
</evidence>
<dbReference type="EMBL" id="BNCH01000001">
    <property type="protein sequence ID" value="GHE90162.1"/>
    <property type="molecule type" value="Genomic_DNA"/>
</dbReference>
<dbReference type="GO" id="GO:0016301">
    <property type="term" value="F:kinase activity"/>
    <property type="evidence" value="ECO:0007669"/>
    <property type="project" value="UniProtKB-KW"/>
</dbReference>
<keyword evidence="2" id="KW-0808">Transferase</keyword>
<organism evidence="2 3">
    <name type="scientific">Aliiroseovarius zhejiangensis</name>
    <dbReference type="NCBI Taxonomy" id="1632025"/>
    <lineage>
        <taxon>Bacteria</taxon>
        <taxon>Pseudomonadati</taxon>
        <taxon>Pseudomonadota</taxon>
        <taxon>Alphaproteobacteria</taxon>
        <taxon>Rhodobacterales</taxon>
        <taxon>Paracoccaceae</taxon>
        <taxon>Aliiroseovarius</taxon>
    </lineage>
</organism>
<evidence type="ECO:0000313" key="2">
    <source>
        <dbReference type="EMBL" id="GHE90162.1"/>
    </source>
</evidence>
<dbReference type="InterPro" id="IPR025870">
    <property type="entry name" value="Glyoxalase-like_dom"/>
</dbReference>
<feature type="domain" description="Glyoxalase-like" evidence="1">
    <location>
        <begin position="6"/>
        <end position="176"/>
    </location>
</feature>
<gene>
    <name evidence="2" type="ORF">GCM10016455_08160</name>
</gene>
<dbReference type="InterPro" id="IPR029068">
    <property type="entry name" value="Glyas_Bleomycin-R_OHBP_Dase"/>
</dbReference>
<comment type="caution">
    <text evidence="2">The sequence shown here is derived from an EMBL/GenBank/DDBJ whole genome shotgun (WGS) entry which is preliminary data.</text>
</comment>
<sequence>MALGQIDHLVVSSATLSEGVACLEDLLGVPMAGGGEHPLMGTHNALWSLGPSTYLEVIAINPDAPDPGRARWFDLDYFTGPARLTNWVVRVPDLTQALHRAPDGTGDVLSLERGSYAWDMAIPSDGRLPFSGCAPGLLHWKGAQPAPDLPDLGLRLAALEVTHPEAEALSVALAPLVADRRLSVHSGAPGVSAWLDTPHGLVELP</sequence>
<evidence type="ECO:0000259" key="1">
    <source>
        <dbReference type="Pfam" id="PF13468"/>
    </source>
</evidence>
<reference evidence="3" key="1">
    <citation type="journal article" date="2019" name="Int. J. Syst. Evol. Microbiol.">
        <title>The Global Catalogue of Microorganisms (GCM) 10K type strain sequencing project: providing services to taxonomists for standard genome sequencing and annotation.</title>
        <authorList>
            <consortium name="The Broad Institute Genomics Platform"/>
            <consortium name="The Broad Institute Genome Sequencing Center for Infectious Disease"/>
            <person name="Wu L."/>
            <person name="Ma J."/>
        </authorList>
    </citation>
    <scope>NUCLEOTIDE SEQUENCE [LARGE SCALE GENOMIC DNA]</scope>
    <source>
        <strain evidence="3">KCTC 42443</strain>
    </source>
</reference>
<accession>A0ABQ3IUD9</accession>
<keyword evidence="3" id="KW-1185">Reference proteome</keyword>
<protein>
    <submittedName>
        <fullName evidence="2">Polyphosphate kinase</fullName>
    </submittedName>
</protein>
<proteinExistence type="predicted"/>
<dbReference type="RefSeq" id="WP_191285170.1">
    <property type="nucleotide sequence ID" value="NZ_BNCH01000001.1"/>
</dbReference>
<dbReference type="Pfam" id="PF13468">
    <property type="entry name" value="Glyoxalase_3"/>
    <property type="match status" value="1"/>
</dbReference>
<dbReference type="Proteomes" id="UP000609802">
    <property type="component" value="Unassembled WGS sequence"/>
</dbReference>
<name>A0ABQ3IUD9_9RHOB</name>